<dbReference type="PANTHER" id="PTHR11075">
    <property type="entry name" value="PEPTIDE CHAIN RELEASE FACTOR"/>
    <property type="match status" value="1"/>
</dbReference>
<dbReference type="GO" id="GO:0004045">
    <property type="term" value="F:peptidyl-tRNA hydrolase activity"/>
    <property type="evidence" value="ECO:0007669"/>
    <property type="project" value="TreeGrafter"/>
</dbReference>
<feature type="compositionally biased region" description="Basic residues" evidence="1">
    <location>
        <begin position="195"/>
        <end position="215"/>
    </location>
</feature>
<dbReference type="EMBL" id="QZBD01000259">
    <property type="protein sequence ID" value="THY22635.1"/>
    <property type="molecule type" value="Genomic_DNA"/>
</dbReference>
<proteinExistence type="predicted"/>
<organism evidence="3 4">
    <name type="scientific">Aureobasidium pullulans</name>
    <name type="common">Black yeast</name>
    <name type="synonym">Pullularia pullulans</name>
    <dbReference type="NCBI Taxonomy" id="5580"/>
    <lineage>
        <taxon>Eukaryota</taxon>
        <taxon>Fungi</taxon>
        <taxon>Dikarya</taxon>
        <taxon>Ascomycota</taxon>
        <taxon>Pezizomycotina</taxon>
        <taxon>Dothideomycetes</taxon>
        <taxon>Dothideomycetidae</taxon>
        <taxon>Dothideales</taxon>
        <taxon>Saccotheciaceae</taxon>
        <taxon>Aureobasidium</taxon>
    </lineage>
</organism>
<dbReference type="GO" id="GO:0070126">
    <property type="term" value="P:mitochondrial translational termination"/>
    <property type="evidence" value="ECO:0007669"/>
    <property type="project" value="TreeGrafter"/>
</dbReference>
<accession>A0A4S9L2J2</accession>
<feature type="compositionally biased region" description="Basic and acidic residues" evidence="1">
    <location>
        <begin position="178"/>
        <end position="194"/>
    </location>
</feature>
<dbReference type="Gene3D" id="3.30.160.20">
    <property type="match status" value="1"/>
</dbReference>
<evidence type="ECO:0000259" key="2">
    <source>
        <dbReference type="Pfam" id="PF00472"/>
    </source>
</evidence>
<dbReference type="PANTHER" id="PTHR11075:SF54">
    <property type="entry name" value="LARGE RIBOSOMAL SUBUNIT PROTEIN ML62"/>
    <property type="match status" value="1"/>
</dbReference>
<evidence type="ECO:0000313" key="4">
    <source>
        <dbReference type="Proteomes" id="UP000306584"/>
    </source>
</evidence>
<dbReference type="GO" id="GO:0016150">
    <property type="term" value="F:translation release factor activity, codon nonspecific"/>
    <property type="evidence" value="ECO:0007669"/>
    <property type="project" value="TreeGrafter"/>
</dbReference>
<comment type="caution">
    <text evidence="3">The sequence shown here is derived from an EMBL/GenBank/DDBJ whole genome shotgun (WGS) entry which is preliminary data.</text>
</comment>
<dbReference type="InterPro" id="IPR052104">
    <property type="entry name" value="Mito_Release_Factor_mL62"/>
</dbReference>
<sequence>MFRPIAILRPRSVTRSPTSFCTSTRLLAAKPKTASDSGEDGDDELDAARRWLATFDAETIPKSICDVSFSRSSGPGGQNVNKYCTYHDALARQTTETFCRVNSKATLRLPLSALLPMLPAVLRPAISKSRYSAKDDLVIQADDSRKQNENVHRCFIKLHEMIKQAGREVVPGETSAEQVERVKKLQKAENEGRLKLKKKHSDKKSARRGGGKPDY</sequence>
<dbReference type="GO" id="GO:0005762">
    <property type="term" value="C:mitochondrial large ribosomal subunit"/>
    <property type="evidence" value="ECO:0007669"/>
    <property type="project" value="TreeGrafter"/>
</dbReference>
<evidence type="ECO:0000313" key="3">
    <source>
        <dbReference type="EMBL" id="THY22635.1"/>
    </source>
</evidence>
<dbReference type="Pfam" id="PF00472">
    <property type="entry name" value="RF-1"/>
    <property type="match status" value="1"/>
</dbReference>
<feature type="domain" description="Prokaryotic-type class I peptide chain release factors" evidence="2">
    <location>
        <begin position="59"/>
        <end position="207"/>
    </location>
</feature>
<dbReference type="InterPro" id="IPR000352">
    <property type="entry name" value="Pep_chain_release_fac_I"/>
</dbReference>
<protein>
    <recommendedName>
        <fullName evidence="2">Prokaryotic-type class I peptide chain release factors domain-containing protein</fullName>
    </recommendedName>
</protein>
<dbReference type="SUPFAM" id="SSF110916">
    <property type="entry name" value="Peptidyl-tRNA hydrolase domain-like"/>
    <property type="match status" value="1"/>
</dbReference>
<reference evidence="3 4" key="1">
    <citation type="submission" date="2018-10" db="EMBL/GenBank/DDBJ databases">
        <title>Fifty Aureobasidium pullulans genomes reveal a recombining polyextremotolerant generalist.</title>
        <authorList>
            <person name="Gostincar C."/>
            <person name="Turk M."/>
            <person name="Zajc J."/>
            <person name="Gunde-Cimerman N."/>
        </authorList>
    </citation>
    <scope>NUCLEOTIDE SEQUENCE [LARGE SCALE GENOMIC DNA]</scope>
    <source>
        <strain evidence="3 4">EXF-6604</strain>
    </source>
</reference>
<dbReference type="AlphaFoldDB" id="A0A4S9L2J2"/>
<evidence type="ECO:0000256" key="1">
    <source>
        <dbReference type="SAM" id="MobiDB-lite"/>
    </source>
</evidence>
<gene>
    <name evidence="3" type="ORF">D6D01_06238</name>
</gene>
<dbReference type="Proteomes" id="UP000306584">
    <property type="component" value="Unassembled WGS sequence"/>
</dbReference>
<name>A0A4S9L2J2_AURPU</name>
<feature type="region of interest" description="Disordered" evidence="1">
    <location>
        <begin position="169"/>
        <end position="215"/>
    </location>
</feature>